<organism evidence="2 3">
    <name type="scientific">Olsenella uli (strain ATCC 49627 / DSM 7084 / CCUG 31166 / CIP 109912 / JCM 12494 / LMG 11480 / NCIMB 702895 / VPI D76D-27C)</name>
    <name type="common">Lactobacillus uli</name>
    <dbReference type="NCBI Taxonomy" id="633147"/>
    <lineage>
        <taxon>Bacteria</taxon>
        <taxon>Bacillati</taxon>
        <taxon>Actinomycetota</taxon>
        <taxon>Coriobacteriia</taxon>
        <taxon>Coriobacteriales</taxon>
        <taxon>Atopobiaceae</taxon>
        <taxon>Olsenella</taxon>
    </lineage>
</organism>
<dbReference type="InterPro" id="IPR027417">
    <property type="entry name" value="P-loop_NTPase"/>
</dbReference>
<evidence type="ECO:0000313" key="3">
    <source>
        <dbReference type="Proteomes" id="UP000000333"/>
    </source>
</evidence>
<dbReference type="InterPro" id="IPR002543">
    <property type="entry name" value="FtsK_dom"/>
</dbReference>
<dbReference type="Proteomes" id="UP000000333">
    <property type="component" value="Chromosome"/>
</dbReference>
<dbReference type="STRING" id="633147.Olsu_1524"/>
<dbReference type="HOGENOM" id="CLU_1007741_0_0_11"/>
<dbReference type="Pfam" id="PF01580">
    <property type="entry name" value="FtsK_SpoIIIE"/>
    <property type="match status" value="1"/>
</dbReference>
<dbReference type="Gene3D" id="3.40.50.300">
    <property type="entry name" value="P-loop containing nucleotide triphosphate hydrolases"/>
    <property type="match status" value="1"/>
</dbReference>
<dbReference type="KEGG" id="ols:Olsu_1524"/>
<proteinExistence type="predicted"/>
<reference evidence="2 3" key="1">
    <citation type="journal article" date="2010" name="Stand. Genomic Sci.">
        <title>Complete genome sequence of Olsenella uli type strain (VPI D76D-27C).</title>
        <authorList>
            <person name="Goker M."/>
            <person name="Held B."/>
            <person name="Lucas S."/>
            <person name="Nolan M."/>
            <person name="Yasawong M."/>
            <person name="Glavina Del Rio T."/>
            <person name="Tice H."/>
            <person name="Cheng J.F."/>
            <person name="Bruce D."/>
            <person name="Detter J.C."/>
            <person name="Tapia R."/>
            <person name="Han C."/>
            <person name="Goodwin L."/>
            <person name="Pitluck S."/>
            <person name="Liolios K."/>
            <person name="Ivanova N."/>
            <person name="Mavromatis K."/>
            <person name="Mikhailova N."/>
            <person name="Pati A."/>
            <person name="Chen A."/>
            <person name="Palaniappan K."/>
            <person name="Land M."/>
            <person name="Hauser L."/>
            <person name="Chang Y.J."/>
            <person name="Jeffries C.D."/>
            <person name="Rohde M."/>
            <person name="Sikorski J."/>
            <person name="Pukall R."/>
            <person name="Woyke T."/>
            <person name="Bristow J."/>
            <person name="Eisen J.A."/>
            <person name="Markowitz V."/>
            <person name="Hugenholtz P."/>
            <person name="Kyrpides N.C."/>
            <person name="Klenk H.P."/>
            <person name="Lapidus A."/>
        </authorList>
    </citation>
    <scope>NUCLEOTIDE SEQUENCE [LARGE SCALE GENOMIC DNA]</scope>
    <source>
        <strain evidence="3">ATCC 49627 / DSM 7084 / CIP 109912 / JCM 12494 / NCIMB 702895 / VPI D76D-27C</strain>
    </source>
</reference>
<feature type="domain" description="FtsK" evidence="1">
    <location>
        <begin position="1"/>
        <end position="87"/>
    </location>
</feature>
<dbReference type="eggNOG" id="COG1674">
    <property type="taxonomic scope" value="Bacteria"/>
</dbReference>
<protein>
    <recommendedName>
        <fullName evidence="1">FtsK domain-containing protein</fullName>
    </recommendedName>
</protein>
<dbReference type="OrthoDB" id="10010372at2"/>
<dbReference type="PATRIC" id="fig|633147.7.peg.1846"/>
<name>E1QWX0_OLSUV</name>
<dbReference type="GO" id="GO:0005524">
    <property type="term" value="F:ATP binding"/>
    <property type="evidence" value="ECO:0007669"/>
    <property type="project" value="InterPro"/>
</dbReference>
<dbReference type="AlphaFoldDB" id="E1QWX0"/>
<evidence type="ECO:0000313" key="2">
    <source>
        <dbReference type="EMBL" id="ADK68623.1"/>
    </source>
</evidence>
<keyword evidence="3" id="KW-1185">Reference proteome</keyword>
<sequence length="276" mass="27689">MVYGAVGSGAEGFLGTVVYSLACDHGADELGIYAIDLGSELLGLLSPLPQVGDVALSGEDEKVARLLDMLEGEVERRRRALSSMGVGYAALRSGDAPLSTEVRKDSHGRLVPGSLTFDLTGDDSVGPVLVSDGKKTWAGVGIKGPAGDGIEGESQVLLAWQPVGGYSAVRATATVSKDVGAASASVTDTETLEWGVKDPVTGVRLDGVLMPSASTSPAPSTHTNAVRLPDAQEVGEGAVVVGGTVVVGVVAYKALKALAGFALAGPPGALAGALAP</sequence>
<accession>E1QWX0</accession>
<dbReference type="GO" id="GO:0003677">
    <property type="term" value="F:DNA binding"/>
    <property type="evidence" value="ECO:0007669"/>
    <property type="project" value="InterPro"/>
</dbReference>
<dbReference type="EMBL" id="CP002106">
    <property type="protein sequence ID" value="ADK68623.1"/>
    <property type="molecule type" value="Genomic_DNA"/>
</dbReference>
<evidence type="ECO:0000259" key="1">
    <source>
        <dbReference type="Pfam" id="PF01580"/>
    </source>
</evidence>
<gene>
    <name evidence="2" type="ordered locus">Olsu_1524</name>
</gene>